<dbReference type="Proteomes" id="UP000591071">
    <property type="component" value="Unassembled WGS sequence"/>
</dbReference>
<protein>
    <submittedName>
        <fullName evidence="1">Uncharacterized protein</fullName>
    </submittedName>
</protein>
<gene>
    <name evidence="1" type="ORF">HF872_09040</name>
</gene>
<evidence type="ECO:0000313" key="2">
    <source>
        <dbReference type="Proteomes" id="UP000591071"/>
    </source>
</evidence>
<dbReference type="EMBL" id="JABAFG010000014">
    <property type="protein sequence ID" value="NME28759.1"/>
    <property type="molecule type" value="Genomic_DNA"/>
</dbReference>
<organism evidence="1 2">
    <name type="scientific">Megasphaera hexanoica</name>
    <dbReference type="NCBI Taxonomy" id="1675036"/>
    <lineage>
        <taxon>Bacteria</taxon>
        <taxon>Bacillati</taxon>
        <taxon>Bacillota</taxon>
        <taxon>Negativicutes</taxon>
        <taxon>Veillonellales</taxon>
        <taxon>Veillonellaceae</taxon>
        <taxon>Megasphaera</taxon>
    </lineage>
</organism>
<name>A0A848C0D3_9FIRM</name>
<evidence type="ECO:0000313" key="1">
    <source>
        <dbReference type="EMBL" id="NME28759.1"/>
    </source>
</evidence>
<proteinExistence type="predicted"/>
<sequence length="175" mass="19877">MKTKFGVTIFSNGDMNIVKESLQEDLWRDYQFFCKKADSHRHKQGPKANLLVCRYERTAVITLFTFFSAVLDSWRIRQGTAGSVVSLTAACQAFLEDCRKWSGKQADFSHLLAILGRYDQNRQALLETVSEESRCDIEKSMCAFLDFMEGQTDLRRFPEAASGTEGLMNHLIGSV</sequence>
<dbReference type="AlphaFoldDB" id="A0A848C0D3"/>
<dbReference type="RefSeq" id="WP_162816264.1">
    <property type="nucleotide sequence ID" value="NZ_CP011940.1"/>
</dbReference>
<reference evidence="1 2" key="1">
    <citation type="submission" date="2020-04" db="EMBL/GenBank/DDBJ databases">
        <authorList>
            <person name="Hitch T.C.A."/>
            <person name="Wylensek D."/>
            <person name="Clavel T."/>
        </authorList>
    </citation>
    <scope>NUCLEOTIDE SEQUENCE [LARGE SCALE GENOMIC DNA]</scope>
    <source>
        <strain evidence="1 2">Oil-RF-744-FAT-WT-6-1</strain>
    </source>
</reference>
<comment type="caution">
    <text evidence="1">The sequence shown here is derived from an EMBL/GenBank/DDBJ whole genome shotgun (WGS) entry which is preliminary data.</text>
</comment>
<accession>A0A848C0D3</accession>